<dbReference type="EMBL" id="LCQD01000011">
    <property type="protein sequence ID" value="KKW12596.1"/>
    <property type="molecule type" value="Genomic_DNA"/>
</dbReference>
<reference evidence="1 2" key="1">
    <citation type="journal article" date="2015" name="Nature">
        <title>rRNA introns, odd ribosomes, and small enigmatic genomes across a large radiation of phyla.</title>
        <authorList>
            <person name="Brown C.T."/>
            <person name="Hug L.A."/>
            <person name="Thomas B.C."/>
            <person name="Sharon I."/>
            <person name="Castelle C.J."/>
            <person name="Singh A."/>
            <person name="Wilkins M.J."/>
            <person name="Williams K.H."/>
            <person name="Banfield J.F."/>
        </authorList>
    </citation>
    <scope>NUCLEOTIDE SEQUENCE [LARGE SCALE GENOMIC DNA]</scope>
</reference>
<dbReference type="Proteomes" id="UP000034588">
    <property type="component" value="Unassembled WGS sequence"/>
</dbReference>
<sequence>MIQQTVRRTDGNELEIYPFNNEESLQFEIDFKQLQMPICNIPLNLKDLDLAKSVNLVDRYEIEQIWVEHKELYRLIAQAYKCKTGKLYGCGFRMQKLDYADAGITDAYRVIVGLVFLDYLSTQFKVQTGTCKGWPDLPTDVTPILLMPGYWFRLNTHTKFQTIGVIFQ</sequence>
<evidence type="ECO:0000313" key="2">
    <source>
        <dbReference type="Proteomes" id="UP000034588"/>
    </source>
</evidence>
<proteinExistence type="predicted"/>
<evidence type="ECO:0000313" key="1">
    <source>
        <dbReference type="EMBL" id="KKW12596.1"/>
    </source>
</evidence>
<dbReference type="AlphaFoldDB" id="A0A0G1W1K2"/>
<name>A0A0G1W1K2_9BACT</name>
<accession>A0A0G1W1K2</accession>
<protein>
    <submittedName>
        <fullName evidence="1">Uncharacterized protein</fullName>
    </submittedName>
</protein>
<organism evidence="1 2">
    <name type="scientific">Candidatus Gottesmanbacteria bacterium GW2011_GWB1_49_7</name>
    <dbReference type="NCBI Taxonomy" id="1618448"/>
    <lineage>
        <taxon>Bacteria</taxon>
        <taxon>Candidatus Gottesmaniibacteriota</taxon>
    </lineage>
</organism>
<comment type="caution">
    <text evidence="1">The sequence shown here is derived from an EMBL/GenBank/DDBJ whole genome shotgun (WGS) entry which is preliminary data.</text>
</comment>
<gene>
    <name evidence="1" type="ORF">UY48_C0011G0043</name>
</gene>